<gene>
    <name evidence="1" type="ORF">METZ01_LOCUS187099</name>
</gene>
<evidence type="ECO:0000313" key="1">
    <source>
        <dbReference type="EMBL" id="SVB34245.1"/>
    </source>
</evidence>
<name>A0A382D7M8_9ZZZZ</name>
<evidence type="ECO:0008006" key="2">
    <source>
        <dbReference type="Google" id="ProtNLM"/>
    </source>
</evidence>
<protein>
    <recommendedName>
        <fullName evidence="2">ABM domain-containing protein</fullName>
    </recommendedName>
</protein>
<dbReference type="AlphaFoldDB" id="A0A382D7M8"/>
<organism evidence="1">
    <name type="scientific">marine metagenome</name>
    <dbReference type="NCBI Taxonomy" id="408172"/>
    <lineage>
        <taxon>unclassified sequences</taxon>
        <taxon>metagenomes</taxon>
        <taxon>ecological metagenomes</taxon>
    </lineage>
</organism>
<sequence length="121" mass="14222">MKNFKKDFNEKNIEVGAVVHLKIKKSNENQVNDLIEKLVNNEKYASKYEFYINENSIHLHETYIDSESWIKHIEDFNENFGNEIVNIFEVENVFSYGNISSKLKSKLNEFGAINFNIIKAK</sequence>
<dbReference type="EMBL" id="UINC01037959">
    <property type="protein sequence ID" value="SVB34245.1"/>
    <property type="molecule type" value="Genomic_DNA"/>
</dbReference>
<reference evidence="1" key="1">
    <citation type="submission" date="2018-05" db="EMBL/GenBank/DDBJ databases">
        <authorList>
            <person name="Lanie J.A."/>
            <person name="Ng W.-L."/>
            <person name="Kazmierczak K.M."/>
            <person name="Andrzejewski T.M."/>
            <person name="Davidsen T.M."/>
            <person name="Wayne K.J."/>
            <person name="Tettelin H."/>
            <person name="Glass J.I."/>
            <person name="Rusch D."/>
            <person name="Podicherti R."/>
            <person name="Tsui H.-C.T."/>
            <person name="Winkler M.E."/>
        </authorList>
    </citation>
    <scope>NUCLEOTIDE SEQUENCE</scope>
</reference>
<proteinExistence type="predicted"/>
<accession>A0A382D7M8</accession>